<dbReference type="EMBL" id="JAAGAX010000008">
    <property type="protein sequence ID" value="KAF2307517.1"/>
    <property type="molecule type" value="Genomic_DNA"/>
</dbReference>
<dbReference type="SMR" id="A0A6A6M591"/>
<name>A0A6A6M591_HEVBR</name>
<dbReference type="InterPro" id="IPR002035">
    <property type="entry name" value="VWF_A"/>
</dbReference>
<dbReference type="PROSITE" id="PS50234">
    <property type="entry name" value="VWFA"/>
    <property type="match status" value="1"/>
</dbReference>
<comment type="caution">
    <text evidence="6">The sequence shown here is derived from an EMBL/GenBank/DDBJ whole genome shotgun (WGS) entry which is preliminary data.</text>
</comment>
<dbReference type="InterPro" id="IPR032838">
    <property type="entry name" value="Vwaint_dom"/>
</dbReference>
<dbReference type="SMART" id="SM00327">
    <property type="entry name" value="VWA"/>
    <property type="match status" value="1"/>
</dbReference>
<gene>
    <name evidence="4" type="ORF">GH714_029357</name>
    <name evidence="5" type="ORF">GH714_029370</name>
    <name evidence="6" type="ORF">GH714_029416</name>
</gene>
<protein>
    <recommendedName>
        <fullName evidence="3">VWFA domain-containing protein</fullName>
    </recommendedName>
</protein>
<keyword evidence="1" id="KW-0175">Coiled coil</keyword>
<dbReference type="EMBL" id="JAAGAX010000008">
    <property type="protein sequence ID" value="KAF2307523.1"/>
    <property type="molecule type" value="Genomic_DNA"/>
</dbReference>
<sequence>MSFNDDEQIISTQDSGSKPIPITPGRVQLVSIHNNMVPLEKSKLRVMLEITGGGSTNDRPGLDLVAVLDVSGSMGGEKIAKVKTAMLFMIYKLSPIDRLSVVTFESGAKRLCPLRQITENSQKELENLINGLNASGGTNITAGLQTGLKVINDRSLSGGRSVGIMLMSDGEQNVGGDAAKVPVGNVPVHTFGFGTDQDPVVLKAIADNSIEGTFSDVQNMDNLSIAFSQCLAGLLTLVVEDLRLKVIRYEDESTIEQVIAGSYPQSKDNANGSVTVTFGGLYAKEVRKVIVDLLLPAVTQEREADVLQITYSYSFQGSPFEANPATITVRRTGKFAEQQERPEVKIEETRLRIVNVIKEARKMAEKNELRNARDKLVEAQNSLGDVDDKSNPMVEMLASELQQLLKMMESQKIYEKQGRPFALSSETSHDRQRFTTRGDQEEGPRPFATPRMDKYLEQARSFNKEPSKPPPSVDEDVQEEITANPLAPVIGAINYYLQLAIKCLLAIEKIINRGL</sequence>
<keyword evidence="7" id="KW-1185">Reference proteome</keyword>
<feature type="domain" description="VWFA" evidence="3">
    <location>
        <begin position="63"/>
        <end position="231"/>
    </location>
</feature>
<evidence type="ECO:0000313" key="6">
    <source>
        <dbReference type="EMBL" id="KAF2307523.1"/>
    </source>
</evidence>
<organism evidence="6 7">
    <name type="scientific">Hevea brasiliensis</name>
    <name type="common">Para rubber tree</name>
    <name type="synonym">Siphonia brasiliensis</name>
    <dbReference type="NCBI Taxonomy" id="3981"/>
    <lineage>
        <taxon>Eukaryota</taxon>
        <taxon>Viridiplantae</taxon>
        <taxon>Streptophyta</taxon>
        <taxon>Embryophyta</taxon>
        <taxon>Tracheophyta</taxon>
        <taxon>Spermatophyta</taxon>
        <taxon>Magnoliopsida</taxon>
        <taxon>eudicotyledons</taxon>
        <taxon>Gunneridae</taxon>
        <taxon>Pentapetalae</taxon>
        <taxon>rosids</taxon>
        <taxon>fabids</taxon>
        <taxon>Malpighiales</taxon>
        <taxon>Euphorbiaceae</taxon>
        <taxon>Crotonoideae</taxon>
        <taxon>Micrandreae</taxon>
        <taxon>Hevea</taxon>
    </lineage>
</organism>
<dbReference type="CDD" id="cd01466">
    <property type="entry name" value="vWA_C3HC4_type"/>
    <property type="match status" value="1"/>
</dbReference>
<dbReference type="Proteomes" id="UP000467840">
    <property type="component" value="Chromosome 9"/>
</dbReference>
<dbReference type="InterPro" id="IPR036465">
    <property type="entry name" value="vWFA_dom_sf"/>
</dbReference>
<evidence type="ECO:0000256" key="2">
    <source>
        <dbReference type="SAM" id="MobiDB-lite"/>
    </source>
</evidence>
<evidence type="ECO:0000313" key="5">
    <source>
        <dbReference type="EMBL" id="KAF2307517.1"/>
    </source>
</evidence>
<dbReference type="AlphaFoldDB" id="A0A6A6M591"/>
<evidence type="ECO:0000313" key="4">
    <source>
        <dbReference type="EMBL" id="KAF2307514.1"/>
    </source>
</evidence>
<proteinExistence type="predicted"/>
<accession>A0A6A6M591</accession>
<feature type="compositionally biased region" description="Basic and acidic residues" evidence="2">
    <location>
        <begin position="427"/>
        <end position="444"/>
    </location>
</feature>
<feature type="region of interest" description="Disordered" evidence="2">
    <location>
        <begin position="419"/>
        <end position="450"/>
    </location>
</feature>
<evidence type="ECO:0000313" key="7">
    <source>
        <dbReference type="Proteomes" id="UP000467840"/>
    </source>
</evidence>
<dbReference type="SUPFAM" id="SSF53300">
    <property type="entry name" value="vWA-like"/>
    <property type="match status" value="1"/>
</dbReference>
<evidence type="ECO:0000256" key="1">
    <source>
        <dbReference type="SAM" id="Coils"/>
    </source>
</evidence>
<feature type="coiled-coil region" evidence="1">
    <location>
        <begin position="362"/>
        <end position="389"/>
    </location>
</feature>
<dbReference type="InterPro" id="IPR051266">
    <property type="entry name" value="CLCR"/>
</dbReference>
<dbReference type="PANTHER" id="PTHR10579:SF129">
    <property type="entry name" value="OS01G0640200 PROTEIN"/>
    <property type="match status" value="1"/>
</dbReference>
<dbReference type="Pfam" id="PF00092">
    <property type="entry name" value="VWA"/>
    <property type="match status" value="1"/>
</dbReference>
<dbReference type="PANTHER" id="PTHR10579">
    <property type="entry name" value="CALCIUM-ACTIVATED CHLORIDE CHANNEL REGULATOR"/>
    <property type="match status" value="1"/>
</dbReference>
<dbReference type="EMBL" id="JAAGAX010000008">
    <property type="protein sequence ID" value="KAF2307514.1"/>
    <property type="molecule type" value="Genomic_DNA"/>
</dbReference>
<dbReference type="Pfam" id="PF14624">
    <property type="entry name" value="Vwaint"/>
    <property type="match status" value="1"/>
</dbReference>
<reference evidence="6 7" key="1">
    <citation type="journal article" date="2020" name="Mol. Plant">
        <title>The Chromosome-Based Rubber Tree Genome Provides New Insights into Spurge Genome Evolution and Rubber Biosynthesis.</title>
        <authorList>
            <person name="Liu J."/>
            <person name="Shi C."/>
            <person name="Shi C.C."/>
            <person name="Li W."/>
            <person name="Zhang Q.J."/>
            <person name="Zhang Y."/>
            <person name="Li K."/>
            <person name="Lu H.F."/>
            <person name="Shi C."/>
            <person name="Zhu S.T."/>
            <person name="Xiao Z.Y."/>
            <person name="Nan H."/>
            <person name="Yue Y."/>
            <person name="Zhu X.G."/>
            <person name="Wu Y."/>
            <person name="Hong X.N."/>
            <person name="Fan G.Y."/>
            <person name="Tong Y."/>
            <person name="Zhang D."/>
            <person name="Mao C.L."/>
            <person name="Liu Y.L."/>
            <person name="Hao S.J."/>
            <person name="Liu W.Q."/>
            <person name="Lv M.Q."/>
            <person name="Zhang H.B."/>
            <person name="Liu Y."/>
            <person name="Hu-Tang G.R."/>
            <person name="Wang J.P."/>
            <person name="Wang J.H."/>
            <person name="Sun Y.H."/>
            <person name="Ni S.B."/>
            <person name="Chen W.B."/>
            <person name="Zhang X.C."/>
            <person name="Jiao Y.N."/>
            <person name="Eichler E.E."/>
            <person name="Li G.H."/>
            <person name="Liu X."/>
            <person name="Gao L.Z."/>
        </authorList>
    </citation>
    <scope>NUCLEOTIDE SEQUENCE [LARGE SCALE GENOMIC DNA]</scope>
    <source>
        <strain evidence="7">cv. GT1</strain>
        <tissue evidence="6">Leaf</tissue>
    </source>
</reference>
<feature type="region of interest" description="Disordered" evidence="2">
    <location>
        <begin position="1"/>
        <end position="22"/>
    </location>
</feature>
<evidence type="ECO:0000259" key="3">
    <source>
        <dbReference type="PROSITE" id="PS50234"/>
    </source>
</evidence>
<dbReference type="Gene3D" id="3.40.50.410">
    <property type="entry name" value="von Willebrand factor, type A domain"/>
    <property type="match status" value="1"/>
</dbReference>